<gene>
    <name evidence="1" type="ORF">HPB47_010569</name>
</gene>
<dbReference type="EMBL" id="JABSTQ010011362">
    <property type="protein sequence ID" value="KAG0412278.1"/>
    <property type="molecule type" value="Genomic_DNA"/>
</dbReference>
<organism evidence="1 2">
    <name type="scientific">Ixodes persulcatus</name>
    <name type="common">Taiga tick</name>
    <dbReference type="NCBI Taxonomy" id="34615"/>
    <lineage>
        <taxon>Eukaryota</taxon>
        <taxon>Metazoa</taxon>
        <taxon>Ecdysozoa</taxon>
        <taxon>Arthropoda</taxon>
        <taxon>Chelicerata</taxon>
        <taxon>Arachnida</taxon>
        <taxon>Acari</taxon>
        <taxon>Parasitiformes</taxon>
        <taxon>Ixodida</taxon>
        <taxon>Ixodoidea</taxon>
        <taxon>Ixodidae</taxon>
        <taxon>Ixodinae</taxon>
        <taxon>Ixodes</taxon>
    </lineage>
</organism>
<reference evidence="1 2" key="1">
    <citation type="journal article" date="2020" name="Cell">
        <title>Large-Scale Comparative Analyses of Tick Genomes Elucidate Their Genetic Diversity and Vector Capacities.</title>
        <authorList>
            <consortium name="Tick Genome and Microbiome Consortium (TIGMIC)"/>
            <person name="Jia N."/>
            <person name="Wang J."/>
            <person name="Shi W."/>
            <person name="Du L."/>
            <person name="Sun Y."/>
            <person name="Zhan W."/>
            <person name="Jiang J.F."/>
            <person name="Wang Q."/>
            <person name="Zhang B."/>
            <person name="Ji P."/>
            <person name="Bell-Sakyi L."/>
            <person name="Cui X.M."/>
            <person name="Yuan T.T."/>
            <person name="Jiang B.G."/>
            <person name="Yang W.F."/>
            <person name="Lam T.T."/>
            <person name="Chang Q.C."/>
            <person name="Ding S.J."/>
            <person name="Wang X.J."/>
            <person name="Zhu J.G."/>
            <person name="Ruan X.D."/>
            <person name="Zhao L."/>
            <person name="Wei J.T."/>
            <person name="Ye R.Z."/>
            <person name="Que T.C."/>
            <person name="Du C.H."/>
            <person name="Zhou Y.H."/>
            <person name="Cheng J.X."/>
            <person name="Dai P.F."/>
            <person name="Guo W.B."/>
            <person name="Han X.H."/>
            <person name="Huang E.J."/>
            <person name="Li L.F."/>
            <person name="Wei W."/>
            <person name="Gao Y.C."/>
            <person name="Liu J.Z."/>
            <person name="Shao H.Z."/>
            <person name="Wang X."/>
            <person name="Wang C.C."/>
            <person name="Yang T.C."/>
            <person name="Huo Q.B."/>
            <person name="Li W."/>
            <person name="Chen H.Y."/>
            <person name="Chen S.E."/>
            <person name="Zhou L.G."/>
            <person name="Ni X.B."/>
            <person name="Tian J.H."/>
            <person name="Sheng Y."/>
            <person name="Liu T."/>
            <person name="Pan Y.S."/>
            <person name="Xia L.Y."/>
            <person name="Li J."/>
            <person name="Zhao F."/>
            <person name="Cao W.C."/>
        </authorList>
    </citation>
    <scope>NUCLEOTIDE SEQUENCE [LARGE SCALE GENOMIC DNA]</scope>
    <source>
        <strain evidence="1">Iper-2018</strain>
    </source>
</reference>
<proteinExistence type="predicted"/>
<keyword evidence="2" id="KW-1185">Reference proteome</keyword>
<protein>
    <submittedName>
        <fullName evidence="1">Uncharacterized protein</fullName>
    </submittedName>
</protein>
<sequence length="654" mass="72265">MAAAVMNCLRTALLGALVVQLCATQIGHRKFEYKYSFKGPYLAQKDGSVPFWEYGGNCIASEEMVRITPSLKSKKGSIWSKLPTSFPWWEVELVFRTTGTGRIGADGLAFWYTDKKQAEGPVFGSSDKWTGLAIFFDSFDNDNKHNNPYIMGMVNDGTKAYDHESDGANQQLAGCQRDFRNKPYPVRAKIEYFNNILTVLFHNGNTNNDGDYEMCFRAENVFLPTNGHFGVSAATGGLADDHDALKFLTTSLHAEGTQPALAQGMADSEKEKFSKEYEVYKDKLEKQKEEYRKTHPEEAAKQAMEHGPEQAYDTQQQRELRQIFEGQSHMFEGLKALHRKLDEVLGRQERTLSLVSAGGAGVAVGGVPPPQMGGVPSLQRHEAESLLSSQRELLQTVAQVKSFVAEVHQRTATLQHQGAGGTQGLTAEQLQVLHQVRDSVASMHRDVSNNQPQASGAPARLSQEVEFTIRSKTSLDYGVLVWNDGSVVPKISPVFMISRHAFTAERIRSILSRNLSKQKDWLRDILPQHYPLLAVCNVAVGCHAGLLGVQEQQRGGGQEVLLSADLEPRLALPSHGVDPAPTDCQKPVLPEEHPSFLIGGVPQPSPILRDKATVWGRGKRFIRGAQQNMAVQREGAPELGPSHIVAWERLSPSL</sequence>
<evidence type="ECO:0000313" key="2">
    <source>
        <dbReference type="Proteomes" id="UP000805193"/>
    </source>
</evidence>
<comment type="caution">
    <text evidence="1">The sequence shown here is derived from an EMBL/GenBank/DDBJ whole genome shotgun (WGS) entry which is preliminary data.</text>
</comment>
<accession>A0AC60NYX6</accession>
<evidence type="ECO:0000313" key="1">
    <source>
        <dbReference type="EMBL" id="KAG0412278.1"/>
    </source>
</evidence>
<name>A0AC60NYX6_IXOPE</name>
<dbReference type="Proteomes" id="UP000805193">
    <property type="component" value="Unassembled WGS sequence"/>
</dbReference>